<dbReference type="AlphaFoldDB" id="A0A4Q7L5A8"/>
<sequence length="56" mass="5818">MTELAAMVAALSWGALAESHGNGLGIAVVALAGIPIVWMLRNSRTRASEEALAGRR</sequence>
<dbReference type="EMBL" id="SGWQ01000002">
    <property type="protein sequence ID" value="RZS43711.1"/>
    <property type="molecule type" value="Genomic_DNA"/>
</dbReference>
<organism evidence="2 3">
    <name type="scientific">Herbihabitans rhizosphaerae</name>
    <dbReference type="NCBI Taxonomy" id="1872711"/>
    <lineage>
        <taxon>Bacteria</taxon>
        <taxon>Bacillati</taxon>
        <taxon>Actinomycetota</taxon>
        <taxon>Actinomycetes</taxon>
        <taxon>Pseudonocardiales</taxon>
        <taxon>Pseudonocardiaceae</taxon>
        <taxon>Herbihabitans</taxon>
    </lineage>
</organism>
<keyword evidence="1" id="KW-0472">Membrane</keyword>
<feature type="transmembrane region" description="Helical" evidence="1">
    <location>
        <begin position="20"/>
        <end position="40"/>
    </location>
</feature>
<gene>
    <name evidence="2" type="ORF">EV193_102692</name>
</gene>
<proteinExistence type="predicted"/>
<evidence type="ECO:0000256" key="1">
    <source>
        <dbReference type="SAM" id="Phobius"/>
    </source>
</evidence>
<comment type="caution">
    <text evidence="2">The sequence shown here is derived from an EMBL/GenBank/DDBJ whole genome shotgun (WGS) entry which is preliminary data.</text>
</comment>
<protein>
    <submittedName>
        <fullName evidence="2">Uncharacterized protein</fullName>
    </submittedName>
</protein>
<reference evidence="2 3" key="1">
    <citation type="submission" date="2019-02" db="EMBL/GenBank/DDBJ databases">
        <title>Genomic Encyclopedia of Type Strains, Phase IV (KMG-IV): sequencing the most valuable type-strain genomes for metagenomic binning, comparative biology and taxonomic classification.</title>
        <authorList>
            <person name="Goeker M."/>
        </authorList>
    </citation>
    <scope>NUCLEOTIDE SEQUENCE [LARGE SCALE GENOMIC DNA]</scope>
    <source>
        <strain evidence="2 3">DSM 101727</strain>
    </source>
</reference>
<dbReference type="Proteomes" id="UP000294257">
    <property type="component" value="Unassembled WGS sequence"/>
</dbReference>
<keyword evidence="1" id="KW-0812">Transmembrane</keyword>
<keyword evidence="3" id="KW-1185">Reference proteome</keyword>
<dbReference type="RefSeq" id="WP_165401291.1">
    <property type="nucleotide sequence ID" value="NZ_SGWQ01000002.1"/>
</dbReference>
<evidence type="ECO:0000313" key="2">
    <source>
        <dbReference type="EMBL" id="RZS43711.1"/>
    </source>
</evidence>
<evidence type="ECO:0000313" key="3">
    <source>
        <dbReference type="Proteomes" id="UP000294257"/>
    </source>
</evidence>
<keyword evidence="1" id="KW-1133">Transmembrane helix</keyword>
<name>A0A4Q7L5A8_9PSEU</name>
<accession>A0A4Q7L5A8</accession>